<dbReference type="OrthoDB" id="9857826at2"/>
<evidence type="ECO:0000256" key="1">
    <source>
        <dbReference type="SAM" id="Coils"/>
    </source>
</evidence>
<proteinExistence type="predicted"/>
<feature type="transmembrane region" description="Helical" evidence="2">
    <location>
        <begin position="155"/>
        <end position="173"/>
    </location>
</feature>
<organism evidence="3 4">
    <name type="scientific">Thermosporothrix hazakensis</name>
    <dbReference type="NCBI Taxonomy" id="644383"/>
    <lineage>
        <taxon>Bacteria</taxon>
        <taxon>Bacillati</taxon>
        <taxon>Chloroflexota</taxon>
        <taxon>Ktedonobacteria</taxon>
        <taxon>Ktedonobacterales</taxon>
        <taxon>Thermosporotrichaceae</taxon>
        <taxon>Thermosporothrix</taxon>
    </lineage>
</organism>
<keyword evidence="2" id="KW-1133">Transmembrane helix</keyword>
<dbReference type="RefSeq" id="WP_111324046.1">
    <property type="nucleotide sequence ID" value="NZ_BIFX01000002.1"/>
</dbReference>
<keyword evidence="1" id="KW-0175">Coiled coil</keyword>
<reference evidence="3 4" key="1">
    <citation type="submission" date="2018-06" db="EMBL/GenBank/DDBJ databases">
        <title>Genomic Encyclopedia of Archaeal and Bacterial Type Strains, Phase II (KMG-II): from individual species to whole genera.</title>
        <authorList>
            <person name="Goeker M."/>
        </authorList>
    </citation>
    <scope>NUCLEOTIDE SEQUENCE [LARGE SCALE GENOMIC DNA]</scope>
    <source>
        <strain evidence="3 4">ATCC BAA-1881</strain>
    </source>
</reference>
<dbReference type="Proteomes" id="UP000248806">
    <property type="component" value="Unassembled WGS sequence"/>
</dbReference>
<evidence type="ECO:0000313" key="4">
    <source>
        <dbReference type="Proteomes" id="UP000248806"/>
    </source>
</evidence>
<name>A0A326UHB2_THEHA</name>
<accession>A0A326UHB2</accession>
<keyword evidence="4" id="KW-1185">Reference proteome</keyword>
<evidence type="ECO:0008006" key="5">
    <source>
        <dbReference type="Google" id="ProtNLM"/>
    </source>
</evidence>
<keyword evidence="2" id="KW-0472">Membrane</keyword>
<comment type="caution">
    <text evidence="3">The sequence shown here is derived from an EMBL/GenBank/DDBJ whole genome shotgun (WGS) entry which is preliminary data.</text>
</comment>
<protein>
    <recommendedName>
        <fullName evidence="5">HAMP domain-containing protein</fullName>
    </recommendedName>
</protein>
<evidence type="ECO:0000313" key="3">
    <source>
        <dbReference type="EMBL" id="PZW27125.1"/>
    </source>
</evidence>
<keyword evidence="2" id="KW-0812">Transmembrane</keyword>
<feature type="transmembrane region" description="Helical" evidence="2">
    <location>
        <begin position="130"/>
        <end position="150"/>
    </location>
</feature>
<gene>
    <name evidence="3" type="ORF">EI42_03688</name>
</gene>
<dbReference type="EMBL" id="QKUF01000013">
    <property type="protein sequence ID" value="PZW27125.1"/>
    <property type="molecule type" value="Genomic_DNA"/>
</dbReference>
<feature type="coiled-coil region" evidence="1">
    <location>
        <begin position="289"/>
        <end position="316"/>
    </location>
</feature>
<sequence>MQTPPSFSNVETDVSTSSKGLLAFWLRLTTPRPTHSDDPVMARTLRERERRSRLISFIIPFVFFAPLFLLQQAYQDIGTAIAIILMMPLSILSLICNRFGKQTIASLLLLFGMEIAIEGSLLGAPGGLGTGWLLTFDLFIFPLFVSAILLSRFYLWFFLALHCTFILGDVFLLKHTADISALIAQWNGPAVLFARPLILQLGIALLSALAVSSMERAIERADNAEELVALERAVSQERKELEEAAFHLRDVHAHVANGHYKVRANVPQGNALWEVARSLNNLLSRFEHAWQAEHRLKRTEEEIQRLVTAIDEAKQGKHPLWPANSGTSVDLLLSRIVTKEMRTPRNTTSFPKKTPWA</sequence>
<dbReference type="AlphaFoldDB" id="A0A326UHB2"/>
<feature type="transmembrane region" description="Helical" evidence="2">
    <location>
        <begin position="54"/>
        <end position="71"/>
    </location>
</feature>
<evidence type="ECO:0000256" key="2">
    <source>
        <dbReference type="SAM" id="Phobius"/>
    </source>
</evidence>
<feature type="transmembrane region" description="Helical" evidence="2">
    <location>
        <begin position="103"/>
        <end position="124"/>
    </location>
</feature>
<feature type="transmembrane region" description="Helical" evidence="2">
    <location>
        <begin position="193"/>
        <end position="211"/>
    </location>
</feature>
<feature type="transmembrane region" description="Helical" evidence="2">
    <location>
        <begin position="77"/>
        <end position="96"/>
    </location>
</feature>